<accession>A7VNF1</accession>
<evidence type="ECO:0000313" key="2">
    <source>
        <dbReference type="Proteomes" id="UP000003490"/>
    </source>
</evidence>
<sequence length="46" mass="5260">MPADIYFFERRGFAFAFGKPQGAIKNSFPGYRAFALSTKTDTELFF</sequence>
<reference evidence="1 2" key="1">
    <citation type="submission" date="2007-08" db="EMBL/GenBank/DDBJ databases">
        <title>Draft genome sequence of Clostridium leptum (DSM 753).</title>
        <authorList>
            <person name="Sudarsanam P."/>
            <person name="Ley R."/>
            <person name="Guruge J."/>
            <person name="Turnbaugh P.J."/>
            <person name="Mahowald M."/>
            <person name="Liep D."/>
            <person name="Gordon J."/>
        </authorList>
    </citation>
    <scope>NUCLEOTIDE SEQUENCE [LARGE SCALE GENOMIC DNA]</scope>
    <source>
        <strain evidence="1 2">DSM 753</strain>
    </source>
</reference>
<dbReference type="Proteomes" id="UP000003490">
    <property type="component" value="Unassembled WGS sequence"/>
</dbReference>
<proteinExistence type="predicted"/>
<dbReference type="EMBL" id="ABCB02000006">
    <property type="protein sequence ID" value="EDO63089.1"/>
    <property type="molecule type" value="Genomic_DNA"/>
</dbReference>
<reference evidence="1 2" key="2">
    <citation type="submission" date="2007-08" db="EMBL/GenBank/DDBJ databases">
        <authorList>
            <person name="Fulton L."/>
            <person name="Clifton S."/>
            <person name="Fulton B."/>
            <person name="Xu J."/>
            <person name="Minx P."/>
            <person name="Pepin K.H."/>
            <person name="Johnson M."/>
            <person name="Thiruvilangam P."/>
            <person name="Bhonagiri V."/>
            <person name="Nash W.E."/>
            <person name="Wang C."/>
            <person name="Mardis E.R."/>
            <person name="Wilson R.K."/>
        </authorList>
    </citation>
    <scope>NUCLEOTIDE SEQUENCE [LARGE SCALE GENOMIC DNA]</scope>
    <source>
        <strain evidence="1 2">DSM 753</strain>
    </source>
</reference>
<organism evidence="1 2">
    <name type="scientific">[Clostridium] leptum DSM 753</name>
    <dbReference type="NCBI Taxonomy" id="428125"/>
    <lineage>
        <taxon>Bacteria</taxon>
        <taxon>Bacillati</taxon>
        <taxon>Bacillota</taxon>
        <taxon>Clostridia</taxon>
        <taxon>Eubacteriales</taxon>
        <taxon>Oscillospiraceae</taxon>
        <taxon>Oscillospiraceae incertae sedis</taxon>
    </lineage>
</organism>
<protein>
    <submittedName>
        <fullName evidence="1">Uncharacterized protein</fullName>
    </submittedName>
</protein>
<dbReference type="AlphaFoldDB" id="A7VNF1"/>
<comment type="caution">
    <text evidence="1">The sequence shown here is derived from an EMBL/GenBank/DDBJ whole genome shotgun (WGS) entry which is preliminary data.</text>
</comment>
<dbReference type="HOGENOM" id="CLU_3182095_0_0_9"/>
<name>A7VNF1_9FIRM</name>
<evidence type="ECO:0000313" key="1">
    <source>
        <dbReference type="EMBL" id="EDO63089.1"/>
    </source>
</evidence>
<gene>
    <name evidence="1" type="ORF">CLOLEP_00076</name>
</gene>